<dbReference type="Gene3D" id="2.160.10.10">
    <property type="entry name" value="Hexapeptide repeat proteins"/>
    <property type="match status" value="1"/>
</dbReference>
<accession>A0AAF0JG49</accession>
<organism evidence="3 4">
    <name type="scientific">Malassezia japonica</name>
    <dbReference type="NCBI Taxonomy" id="223818"/>
    <lineage>
        <taxon>Eukaryota</taxon>
        <taxon>Fungi</taxon>
        <taxon>Dikarya</taxon>
        <taxon>Basidiomycota</taxon>
        <taxon>Ustilaginomycotina</taxon>
        <taxon>Malasseziomycetes</taxon>
        <taxon>Malasseziales</taxon>
        <taxon>Malasseziaceae</taxon>
        <taxon>Malassezia</taxon>
    </lineage>
</organism>
<gene>
    <name evidence="3" type="ORF">MJAP1_002566</name>
</gene>
<reference evidence="3" key="1">
    <citation type="submission" date="2023-03" db="EMBL/GenBank/DDBJ databases">
        <title>Mating type loci evolution in Malassezia.</title>
        <authorList>
            <person name="Coelho M.A."/>
        </authorList>
    </citation>
    <scope>NUCLEOTIDE SEQUENCE</scope>
    <source>
        <strain evidence="3">CBS 9431</strain>
    </source>
</reference>
<protein>
    <recommendedName>
        <fullName evidence="5">Acetyltransferase</fullName>
    </recommendedName>
</protein>
<dbReference type="SUPFAM" id="SSF51161">
    <property type="entry name" value="Trimeric LpxA-like enzymes"/>
    <property type="match status" value="1"/>
</dbReference>
<evidence type="ECO:0000313" key="3">
    <source>
        <dbReference type="EMBL" id="WFD39586.1"/>
    </source>
</evidence>
<name>A0AAF0JG49_9BASI</name>
<dbReference type="InterPro" id="IPR051159">
    <property type="entry name" value="Hexapeptide_acetyltransf"/>
</dbReference>
<evidence type="ECO:0000256" key="1">
    <source>
        <dbReference type="ARBA" id="ARBA00007274"/>
    </source>
</evidence>
<dbReference type="AlphaFoldDB" id="A0AAF0JG49"/>
<dbReference type="GeneID" id="85226217"/>
<sequence>MRIAVRKLLYAYNNTPPANFPDGAEPKLEVTGSDRRDLLAKIFHLKDGHEAKIEVEPPLWLDYGCNVKFEGSFYCNFNATILDCAEVIIGDGVLFGPNVHLYGGTHSVNPAERKSVLERALPIKIGENCWMAGVTIGKNVTI</sequence>
<evidence type="ECO:0008006" key="5">
    <source>
        <dbReference type="Google" id="ProtNLM"/>
    </source>
</evidence>
<dbReference type="PANTHER" id="PTHR23416">
    <property type="entry name" value="SIALIC ACID SYNTHASE-RELATED"/>
    <property type="match status" value="1"/>
</dbReference>
<evidence type="ECO:0000313" key="4">
    <source>
        <dbReference type="Proteomes" id="UP001217754"/>
    </source>
</evidence>
<dbReference type="PANTHER" id="PTHR23416:SF23">
    <property type="entry name" value="ACETYLTRANSFERASE C18B11.09C-RELATED"/>
    <property type="match status" value="1"/>
</dbReference>
<dbReference type="Proteomes" id="UP001217754">
    <property type="component" value="Chromosome 4"/>
</dbReference>
<dbReference type="GO" id="GO:0008374">
    <property type="term" value="F:O-acyltransferase activity"/>
    <property type="evidence" value="ECO:0007669"/>
    <property type="project" value="TreeGrafter"/>
</dbReference>
<dbReference type="InterPro" id="IPR011004">
    <property type="entry name" value="Trimer_LpxA-like_sf"/>
</dbReference>
<dbReference type="EMBL" id="CP119961">
    <property type="protein sequence ID" value="WFD39586.1"/>
    <property type="molecule type" value="Genomic_DNA"/>
</dbReference>
<comment type="similarity">
    <text evidence="1">Belongs to the transferase hexapeptide repeat family.</text>
</comment>
<keyword evidence="4" id="KW-1185">Reference proteome</keyword>
<proteinExistence type="inferred from homology"/>
<evidence type="ECO:0000256" key="2">
    <source>
        <dbReference type="ARBA" id="ARBA00022679"/>
    </source>
</evidence>
<dbReference type="RefSeq" id="XP_060122483.1">
    <property type="nucleotide sequence ID" value="XM_060266500.1"/>
</dbReference>
<keyword evidence="2" id="KW-0808">Transferase</keyword>